<dbReference type="GO" id="GO:0000796">
    <property type="term" value="C:condensin complex"/>
    <property type="evidence" value="ECO:0007669"/>
    <property type="project" value="TreeGrafter"/>
</dbReference>
<evidence type="ECO:0000259" key="10">
    <source>
        <dbReference type="Pfam" id="PF16869"/>
    </source>
</evidence>
<dbReference type="Pfam" id="PF16858">
    <property type="entry name" value="CNDH2_C"/>
    <property type="match status" value="1"/>
</dbReference>
<evidence type="ECO:0000256" key="5">
    <source>
        <dbReference type="ARBA" id="ARBA00023242"/>
    </source>
</evidence>
<evidence type="ECO:0000256" key="3">
    <source>
        <dbReference type="ARBA" id="ARBA00016903"/>
    </source>
</evidence>
<feature type="region of interest" description="Disordered" evidence="7">
    <location>
        <begin position="628"/>
        <end position="663"/>
    </location>
</feature>
<evidence type="ECO:0000313" key="12">
    <source>
        <dbReference type="Proteomes" id="UP001327560"/>
    </source>
</evidence>
<evidence type="ECO:0000256" key="6">
    <source>
        <dbReference type="ARBA" id="ARBA00030479"/>
    </source>
</evidence>
<evidence type="ECO:0000256" key="7">
    <source>
        <dbReference type="SAM" id="MobiDB-lite"/>
    </source>
</evidence>
<feature type="domain" description="Condensin-2 complex subunit H2 C-terminal" evidence="9">
    <location>
        <begin position="473"/>
        <end position="598"/>
    </location>
</feature>
<feature type="compositionally biased region" description="Basic and acidic residues" evidence="7">
    <location>
        <begin position="278"/>
        <end position="293"/>
    </location>
</feature>
<keyword evidence="5" id="KW-0539">Nucleus</keyword>
<dbReference type="InterPro" id="IPR031737">
    <property type="entry name" value="CNDH2_C"/>
</dbReference>
<dbReference type="InterPro" id="IPR009378">
    <property type="entry name" value="H2_N"/>
</dbReference>
<feature type="compositionally biased region" description="Low complexity" evidence="7">
    <location>
        <begin position="631"/>
        <end position="641"/>
    </location>
</feature>
<dbReference type="InterPro" id="IPR031719">
    <property type="entry name" value="H2_M"/>
</dbReference>
<dbReference type="PANTHER" id="PTHR14324">
    <property type="entry name" value="CONDENSIN-2 COMPLEX SUBUNIT H2"/>
    <property type="match status" value="1"/>
</dbReference>
<evidence type="ECO:0000256" key="2">
    <source>
        <dbReference type="ARBA" id="ARBA00007844"/>
    </source>
</evidence>
<gene>
    <name evidence="11" type="ORF">Cni_G01856</name>
</gene>
<proteinExistence type="inferred from homology"/>
<keyword evidence="4" id="KW-0226">DNA condensation</keyword>
<dbReference type="Pfam" id="PF06278">
    <property type="entry name" value="CNDH2_N"/>
    <property type="match status" value="1"/>
</dbReference>
<evidence type="ECO:0000256" key="4">
    <source>
        <dbReference type="ARBA" id="ARBA00023067"/>
    </source>
</evidence>
<comment type="similarity">
    <text evidence="2">Belongs to the CND2 H2 (condensin-2 subunit 2) family.</text>
</comment>
<feature type="region of interest" description="Disordered" evidence="7">
    <location>
        <begin position="266"/>
        <end position="325"/>
    </location>
</feature>
<dbReference type="GO" id="GO:0005634">
    <property type="term" value="C:nucleus"/>
    <property type="evidence" value="ECO:0007669"/>
    <property type="project" value="UniProtKB-SubCell"/>
</dbReference>
<dbReference type="GO" id="GO:0051306">
    <property type="term" value="P:mitotic sister chromatid separation"/>
    <property type="evidence" value="ECO:0007669"/>
    <property type="project" value="TreeGrafter"/>
</dbReference>
<organism evidence="11 12">
    <name type="scientific">Canna indica</name>
    <name type="common">Indian-shot</name>
    <dbReference type="NCBI Taxonomy" id="4628"/>
    <lineage>
        <taxon>Eukaryota</taxon>
        <taxon>Viridiplantae</taxon>
        <taxon>Streptophyta</taxon>
        <taxon>Embryophyta</taxon>
        <taxon>Tracheophyta</taxon>
        <taxon>Spermatophyta</taxon>
        <taxon>Magnoliopsida</taxon>
        <taxon>Liliopsida</taxon>
        <taxon>Zingiberales</taxon>
        <taxon>Cannaceae</taxon>
        <taxon>Canna</taxon>
    </lineage>
</organism>
<evidence type="ECO:0000259" key="9">
    <source>
        <dbReference type="Pfam" id="PF16858"/>
    </source>
</evidence>
<comment type="subcellular location">
    <subcellularLocation>
        <location evidence="1">Nucleus</location>
    </subcellularLocation>
</comment>
<dbReference type="Gene3D" id="1.10.10.580">
    <property type="entry name" value="Structural maintenance of chromosome 1. Chain E"/>
    <property type="match status" value="1"/>
</dbReference>
<sequence length="683" mass="76152">MNDKEHFPGSDGSGGSRFQFVQPNRDLQSNWEVDLAKKLEEYLLKICSGEISSVQDHELHSVNFAEAALLLQGSVQVYSRKVEYLYSLVLHALEFLSQKRQSQDENAPNKLDGIESNAVSGEVNELFLGLDDVPVEAKNCLDNGLDKNESSKHLPKPPANLVVLEGDCLDSSGDSSELESYLLATCNFYGDFLLLDPCDARAVYEFSRTNDAGKHDIATHIGSSVRSRTCRSPFNSPTARSGGTAHKSNLGKNQEIDDKISEDNCAFVVNNDPTPGSHDGHDYPDNDTYHADEPNFGFSDDRAESDDDSDDPWKPLNPHEPGNLKLKPFKRIKGFGRHVTHCYRRNTQTSQFPIAKLDGIIGPEFAQSFEVRKHLQEKLHESQPMPLFEKLRRTFISGEQETYDGIFDLDDDNHENGIDDDPPGFSQEEIDLSKRMFDADAEVPLFNTKGDAAAISEGIEAFEHDDLDSHANLEDLCRSHLDSLLASIAETQKQTEMAARVSTWKQRVEDTLEEQETRPPFDIHLYGERILDKVSLEADSGGSISFSNVVKGQPKHDVARTFSALLQLVNNGNVDLQKASSNGELICHTATNPFYIRLCGDGSRKVETLNRSARKRLKSPIRTGCQKRLSTAKAASPSKSAHQNVRSSVRPGKGSVIRLTPDGKRRRRSFRLMEPFDLMSAER</sequence>
<dbReference type="PANTHER" id="PTHR14324:SF3">
    <property type="entry name" value="CONDENSIN-2 COMPLEX SUBUNIT H2"/>
    <property type="match status" value="1"/>
</dbReference>
<keyword evidence="12" id="KW-1185">Reference proteome</keyword>
<reference evidence="11 12" key="1">
    <citation type="submission" date="2023-10" db="EMBL/GenBank/DDBJ databases">
        <title>Chromosome-scale genome assembly provides insights into flower coloration mechanisms of Canna indica.</title>
        <authorList>
            <person name="Li C."/>
        </authorList>
    </citation>
    <scope>NUCLEOTIDE SEQUENCE [LARGE SCALE GENOMIC DNA]</scope>
    <source>
        <tissue evidence="11">Flower</tissue>
    </source>
</reference>
<feature type="region of interest" description="Disordered" evidence="7">
    <location>
        <begin position="227"/>
        <end position="251"/>
    </location>
</feature>
<feature type="domain" description="Condensin II complex subunit H2 N-terminal" evidence="8">
    <location>
        <begin position="17"/>
        <end position="134"/>
    </location>
</feature>
<dbReference type="InterPro" id="IPR031739">
    <property type="entry name" value="Ncaph2"/>
</dbReference>
<dbReference type="GO" id="GO:0003682">
    <property type="term" value="F:chromatin binding"/>
    <property type="evidence" value="ECO:0007669"/>
    <property type="project" value="TreeGrafter"/>
</dbReference>
<dbReference type="GO" id="GO:0010032">
    <property type="term" value="P:meiotic chromosome condensation"/>
    <property type="evidence" value="ECO:0007669"/>
    <property type="project" value="TreeGrafter"/>
</dbReference>
<evidence type="ECO:0000313" key="11">
    <source>
        <dbReference type="EMBL" id="WOK93163.1"/>
    </source>
</evidence>
<dbReference type="Proteomes" id="UP001327560">
    <property type="component" value="Chromosome 1"/>
</dbReference>
<dbReference type="EMBL" id="CP136890">
    <property type="protein sequence ID" value="WOK93163.1"/>
    <property type="molecule type" value="Genomic_DNA"/>
</dbReference>
<dbReference type="Pfam" id="PF16869">
    <property type="entry name" value="CNDH2_M"/>
    <property type="match status" value="1"/>
</dbReference>
<name>A0AAQ3JPY2_9LILI</name>
<dbReference type="InterPro" id="IPR023093">
    <property type="entry name" value="ScpA-like_C"/>
</dbReference>
<evidence type="ECO:0000259" key="8">
    <source>
        <dbReference type="Pfam" id="PF06278"/>
    </source>
</evidence>
<feature type="domain" description="Condensin II complex subunit H2 middle" evidence="10">
    <location>
        <begin position="156"/>
        <end position="309"/>
    </location>
</feature>
<dbReference type="AlphaFoldDB" id="A0AAQ3JPY2"/>
<protein>
    <recommendedName>
        <fullName evidence="3">Condensin-2 complex subunit H2</fullName>
    </recommendedName>
    <alternativeName>
        <fullName evidence="6">Non-SMC condensin II complex subunit H2</fullName>
    </alternativeName>
</protein>
<evidence type="ECO:0000256" key="1">
    <source>
        <dbReference type="ARBA" id="ARBA00004123"/>
    </source>
</evidence>
<accession>A0AAQ3JPY2</accession>